<dbReference type="GO" id="GO:0022857">
    <property type="term" value="F:transmembrane transporter activity"/>
    <property type="evidence" value="ECO:0007669"/>
    <property type="project" value="InterPro"/>
</dbReference>
<dbReference type="Gene3D" id="1.10.3470.10">
    <property type="entry name" value="ABC transporter involved in vitamin B12 uptake, BtuC"/>
    <property type="match status" value="1"/>
</dbReference>
<feature type="transmembrane region" description="Helical" evidence="8">
    <location>
        <begin position="306"/>
        <end position="326"/>
    </location>
</feature>
<feature type="transmembrane region" description="Helical" evidence="8">
    <location>
        <begin position="143"/>
        <end position="164"/>
    </location>
</feature>
<organism evidence="9">
    <name type="scientific">uncultured organism</name>
    <dbReference type="NCBI Taxonomy" id="155900"/>
    <lineage>
        <taxon>unclassified sequences</taxon>
        <taxon>environmental samples</taxon>
    </lineage>
</organism>
<dbReference type="AlphaFoldDB" id="A0A5B8R602"/>
<evidence type="ECO:0000256" key="8">
    <source>
        <dbReference type="SAM" id="Phobius"/>
    </source>
</evidence>
<reference evidence="9" key="1">
    <citation type="submission" date="2019-06" db="EMBL/GenBank/DDBJ databases">
        <authorList>
            <person name="Murdoch R.W."/>
            <person name="Fathepure B."/>
        </authorList>
    </citation>
    <scope>NUCLEOTIDE SEQUENCE</scope>
</reference>
<keyword evidence="6 8" id="KW-1133">Transmembrane helix</keyword>
<keyword evidence="3" id="KW-0813">Transport</keyword>
<evidence type="ECO:0000256" key="3">
    <source>
        <dbReference type="ARBA" id="ARBA00022448"/>
    </source>
</evidence>
<proteinExistence type="inferred from homology"/>
<evidence type="ECO:0000256" key="5">
    <source>
        <dbReference type="ARBA" id="ARBA00022692"/>
    </source>
</evidence>
<feature type="transmembrane region" description="Helical" evidence="8">
    <location>
        <begin position="267"/>
        <end position="294"/>
    </location>
</feature>
<sequence>MAAVVTAADTGGDARERRRVIAIAAVFAALWGATILAGLSVGAVAVPADEVVTILARSAGLPVAPAVPAHETVVTVIRLPRVVLGTAVGAALALAGAALQGLFRNPLADPGLIGVSTGAGLAAATAIVFSAALTAVLPFLTPVLAVPAAAFAGGLAVTFAVYRIASTEGRTDIPTLLLAGVAVNAIAGAAIGLLVFVSDDQALRDLNFWMLGSLGGVTWARLAPVLAFIVVPALALMRFAGELDALLLGETEALHLGFEVERCKRRIIALCALAVGAAVALTGVIGFVGLVVPHLVRLSVGVRHRLVLPLSAVLGSALVLAADLLARTMVLPAELPIGVVTSCIGGPFFLWLLMRRRGGEDGWC</sequence>
<dbReference type="Pfam" id="PF01032">
    <property type="entry name" value="FecCD"/>
    <property type="match status" value="1"/>
</dbReference>
<feature type="transmembrane region" description="Helical" evidence="8">
    <location>
        <begin position="82"/>
        <end position="103"/>
    </location>
</feature>
<evidence type="ECO:0000256" key="1">
    <source>
        <dbReference type="ARBA" id="ARBA00004651"/>
    </source>
</evidence>
<accession>A0A5B8R602</accession>
<dbReference type="PANTHER" id="PTHR30472:SF25">
    <property type="entry name" value="ABC TRANSPORTER PERMEASE PROTEIN MJ0876-RELATED"/>
    <property type="match status" value="1"/>
</dbReference>
<gene>
    <name evidence="9" type="primary">btuC</name>
    <name evidence="9" type="ORF">KBTEX_00321</name>
</gene>
<dbReference type="InterPro" id="IPR037294">
    <property type="entry name" value="ABC_BtuC-like"/>
</dbReference>
<evidence type="ECO:0000313" key="9">
    <source>
        <dbReference type="EMBL" id="QEA04020.1"/>
    </source>
</evidence>
<dbReference type="FunFam" id="1.10.3470.10:FF:000001">
    <property type="entry name" value="Vitamin B12 ABC transporter permease BtuC"/>
    <property type="match status" value="1"/>
</dbReference>
<feature type="transmembrane region" description="Helical" evidence="8">
    <location>
        <begin position="115"/>
        <end position="137"/>
    </location>
</feature>
<protein>
    <submittedName>
        <fullName evidence="9">Vitamin B12 import system permease protein BtuC</fullName>
    </submittedName>
</protein>
<dbReference type="SUPFAM" id="SSF81345">
    <property type="entry name" value="ABC transporter involved in vitamin B12 uptake, BtuC"/>
    <property type="match status" value="1"/>
</dbReference>
<evidence type="ECO:0000256" key="6">
    <source>
        <dbReference type="ARBA" id="ARBA00022989"/>
    </source>
</evidence>
<dbReference type="CDD" id="cd06550">
    <property type="entry name" value="TM_ABC_iron-siderophores_like"/>
    <property type="match status" value="1"/>
</dbReference>
<feature type="transmembrane region" description="Helical" evidence="8">
    <location>
        <begin position="218"/>
        <end position="237"/>
    </location>
</feature>
<dbReference type="InterPro" id="IPR000522">
    <property type="entry name" value="ABC_transptr_permease_BtuC"/>
</dbReference>
<evidence type="ECO:0000256" key="4">
    <source>
        <dbReference type="ARBA" id="ARBA00022475"/>
    </source>
</evidence>
<keyword evidence="7 8" id="KW-0472">Membrane</keyword>
<dbReference type="GO" id="GO:0005886">
    <property type="term" value="C:plasma membrane"/>
    <property type="evidence" value="ECO:0007669"/>
    <property type="project" value="UniProtKB-SubCell"/>
</dbReference>
<feature type="transmembrane region" description="Helical" evidence="8">
    <location>
        <begin position="20"/>
        <end position="46"/>
    </location>
</feature>
<feature type="transmembrane region" description="Helical" evidence="8">
    <location>
        <begin position="176"/>
        <end position="198"/>
    </location>
</feature>
<dbReference type="EMBL" id="MN079078">
    <property type="protein sequence ID" value="QEA04020.1"/>
    <property type="molecule type" value="Genomic_DNA"/>
</dbReference>
<comment type="subcellular location">
    <subcellularLocation>
        <location evidence="1">Cell membrane</location>
        <topology evidence="1">Multi-pass membrane protein</topology>
    </subcellularLocation>
</comment>
<evidence type="ECO:0000256" key="7">
    <source>
        <dbReference type="ARBA" id="ARBA00023136"/>
    </source>
</evidence>
<dbReference type="PANTHER" id="PTHR30472">
    <property type="entry name" value="FERRIC ENTEROBACTIN TRANSPORT SYSTEM PERMEASE PROTEIN"/>
    <property type="match status" value="1"/>
</dbReference>
<keyword evidence="4" id="KW-1003">Cell membrane</keyword>
<name>A0A5B8R602_9ZZZZ</name>
<feature type="transmembrane region" description="Helical" evidence="8">
    <location>
        <begin position="333"/>
        <end position="354"/>
    </location>
</feature>
<comment type="similarity">
    <text evidence="2">Belongs to the binding-protein-dependent transport system permease family. FecCD subfamily.</text>
</comment>
<keyword evidence="5 8" id="KW-0812">Transmembrane</keyword>
<evidence type="ECO:0000256" key="2">
    <source>
        <dbReference type="ARBA" id="ARBA00007935"/>
    </source>
</evidence>